<dbReference type="Proteomes" id="UP000476030">
    <property type="component" value="Unassembled WGS sequence"/>
</dbReference>
<dbReference type="AlphaFoldDB" id="A0A6L8W7E2"/>
<dbReference type="Gene3D" id="3.40.50.720">
    <property type="entry name" value="NAD(P)-binding Rossmann-like Domain"/>
    <property type="match status" value="1"/>
</dbReference>
<gene>
    <name evidence="3" type="ORF">GQE98_05745</name>
</gene>
<organism evidence="3 4">
    <name type="scientific">Sneathiella litorea</name>
    <dbReference type="NCBI Taxonomy" id="2606216"/>
    <lineage>
        <taxon>Bacteria</taxon>
        <taxon>Pseudomonadati</taxon>
        <taxon>Pseudomonadota</taxon>
        <taxon>Alphaproteobacteria</taxon>
        <taxon>Sneathiellales</taxon>
        <taxon>Sneathiellaceae</taxon>
        <taxon>Sneathiella</taxon>
    </lineage>
</organism>
<evidence type="ECO:0000259" key="2">
    <source>
        <dbReference type="Pfam" id="PF17396"/>
    </source>
</evidence>
<sequence length="333" mass="35689">MTEMQNPYLMFLGDVEDQLAAKTAKGIVDWRPEWCIGQLKLAGCVADLGIEDMTIAEGIKNGAKTMVVGIVNSGGFLPDHWISVIVDALDAGMDVASGLHMRLGDVPEIKAAAERNGRALFDVRHPSRNLPTGKGTPRQGKRLLAVGTDCSVGKMYTALAVEKEMRDRGMKADFRATGQTGIFIAGTGISIDAVVADFISGAVEELSPENDPDHWDIIEGQGSLFHPSFAGVSLGLLHGAQADALVLCHEPTRTHMRGLPHQPLPDLKTCMELNLTSARLTNKNAKFVGVAINTSALKEDERQAYLAKVEKELGLPAVDPFKDGTAPIVDNLA</sequence>
<dbReference type="PIRSF" id="PIRSF026760">
    <property type="entry name" value="UCP026760"/>
    <property type="match status" value="1"/>
</dbReference>
<name>A0A6L8W7E2_9PROT</name>
<protein>
    <submittedName>
        <fullName evidence="3">DUF1611 domain-containing protein</fullName>
    </submittedName>
</protein>
<keyword evidence="4" id="KW-1185">Reference proteome</keyword>
<evidence type="ECO:0000313" key="4">
    <source>
        <dbReference type="Proteomes" id="UP000476030"/>
    </source>
</evidence>
<dbReference type="InterPro" id="IPR035086">
    <property type="entry name" value="DgcN-like_C"/>
</dbReference>
<proteinExistence type="predicted"/>
<dbReference type="InterPro" id="IPR011669">
    <property type="entry name" value="DgcN-like"/>
</dbReference>
<reference evidence="3 4" key="1">
    <citation type="submission" date="2019-12" db="EMBL/GenBank/DDBJ databases">
        <title>Snethiella sp. nov. sp. isolated from sea sand.</title>
        <authorList>
            <person name="Kim J."/>
            <person name="Jeong S.E."/>
            <person name="Jung H.S."/>
            <person name="Jeon C.O."/>
        </authorList>
    </citation>
    <scope>NUCLEOTIDE SEQUENCE [LARGE SCALE GENOMIC DNA]</scope>
    <source>
        <strain evidence="3 4">DP05</strain>
    </source>
</reference>
<feature type="domain" description="D-glutamate N-acetyltransferase-like C-terminal" evidence="1">
    <location>
        <begin position="133"/>
        <end position="329"/>
    </location>
</feature>
<dbReference type="Pfam" id="PF07755">
    <property type="entry name" value="DUF1611"/>
    <property type="match status" value="1"/>
</dbReference>
<dbReference type="Gene3D" id="3.40.50.300">
    <property type="entry name" value="P-loop containing nucleotide triphosphate hydrolases"/>
    <property type="match status" value="1"/>
</dbReference>
<feature type="domain" description="D-glutamate N-acetyltransferase-like N-terminal" evidence="2">
    <location>
        <begin position="48"/>
        <end position="126"/>
    </location>
</feature>
<dbReference type="InterPro" id="IPR027417">
    <property type="entry name" value="P-loop_NTPase"/>
</dbReference>
<dbReference type="InterPro" id="IPR035402">
    <property type="entry name" value="DgcN-like_N"/>
</dbReference>
<dbReference type="PANTHER" id="PTHR40690">
    <property type="entry name" value="GLL3100 PROTEIN"/>
    <property type="match status" value="1"/>
</dbReference>
<dbReference type="NCBIfam" id="NF041892">
    <property type="entry name" value="DgcN"/>
    <property type="match status" value="1"/>
</dbReference>
<comment type="caution">
    <text evidence="3">The sequence shown here is derived from an EMBL/GenBank/DDBJ whole genome shotgun (WGS) entry which is preliminary data.</text>
</comment>
<dbReference type="SUPFAM" id="SSF52540">
    <property type="entry name" value="P-loop containing nucleoside triphosphate hydrolases"/>
    <property type="match status" value="1"/>
</dbReference>
<dbReference type="Pfam" id="PF17396">
    <property type="entry name" value="DUF1611_N"/>
    <property type="match status" value="1"/>
</dbReference>
<evidence type="ECO:0000259" key="1">
    <source>
        <dbReference type="Pfam" id="PF07755"/>
    </source>
</evidence>
<dbReference type="EMBL" id="WTUW01000001">
    <property type="protein sequence ID" value="MZR30137.1"/>
    <property type="molecule type" value="Genomic_DNA"/>
</dbReference>
<dbReference type="RefSeq" id="WP_161314663.1">
    <property type="nucleotide sequence ID" value="NZ_WTUW01000001.1"/>
</dbReference>
<accession>A0A6L8W7E2</accession>
<dbReference type="PANTHER" id="PTHR40690:SF1">
    <property type="entry name" value="DUF1611 DOMAIN-CONTAINING PROTEIN"/>
    <property type="match status" value="1"/>
</dbReference>
<evidence type="ECO:0000313" key="3">
    <source>
        <dbReference type="EMBL" id="MZR30137.1"/>
    </source>
</evidence>